<dbReference type="CDD" id="cd11304">
    <property type="entry name" value="Cadherin_repeat"/>
    <property type="match status" value="4"/>
</dbReference>
<gene>
    <name evidence="10" type="ORF">CGI_10018136</name>
</gene>
<dbReference type="GO" id="GO:0008013">
    <property type="term" value="F:beta-catenin binding"/>
    <property type="evidence" value="ECO:0007669"/>
    <property type="project" value="TreeGrafter"/>
</dbReference>
<keyword evidence="7" id="KW-0472">Membrane</keyword>
<keyword evidence="3" id="KW-0677">Repeat</keyword>
<dbReference type="PANTHER" id="PTHR24027">
    <property type="entry name" value="CADHERIN-23"/>
    <property type="match status" value="1"/>
</dbReference>
<keyword evidence="8" id="KW-0325">Glycoprotein</keyword>
<feature type="domain" description="Cadherin" evidence="9">
    <location>
        <begin position="35"/>
        <end position="141"/>
    </location>
</feature>
<dbReference type="GO" id="GO:0045296">
    <property type="term" value="F:cadherin binding"/>
    <property type="evidence" value="ECO:0007669"/>
    <property type="project" value="TreeGrafter"/>
</dbReference>
<evidence type="ECO:0000256" key="1">
    <source>
        <dbReference type="ARBA" id="ARBA00004370"/>
    </source>
</evidence>
<proteinExistence type="predicted"/>
<dbReference type="InterPro" id="IPR002126">
    <property type="entry name" value="Cadherin-like_dom"/>
</dbReference>
<evidence type="ECO:0000256" key="8">
    <source>
        <dbReference type="ARBA" id="ARBA00023180"/>
    </source>
</evidence>
<evidence type="ECO:0000256" key="5">
    <source>
        <dbReference type="ARBA" id="ARBA00022889"/>
    </source>
</evidence>
<evidence type="ECO:0000256" key="3">
    <source>
        <dbReference type="ARBA" id="ARBA00022737"/>
    </source>
</evidence>
<dbReference type="GO" id="GO:0007156">
    <property type="term" value="P:homophilic cell adhesion via plasma membrane adhesion molecules"/>
    <property type="evidence" value="ECO:0007669"/>
    <property type="project" value="InterPro"/>
</dbReference>
<evidence type="ECO:0000256" key="7">
    <source>
        <dbReference type="ARBA" id="ARBA00023136"/>
    </source>
</evidence>
<dbReference type="HOGENOM" id="CLU_398647_0_0_1"/>
<dbReference type="SMART" id="SM00112">
    <property type="entry name" value="CA"/>
    <property type="match status" value="6"/>
</dbReference>
<dbReference type="InterPro" id="IPR039808">
    <property type="entry name" value="Cadherin"/>
</dbReference>
<feature type="domain" description="Cadherin" evidence="9">
    <location>
        <begin position="245"/>
        <end position="353"/>
    </location>
</feature>
<feature type="domain" description="Cadherin" evidence="9">
    <location>
        <begin position="363"/>
        <end position="490"/>
    </location>
</feature>
<dbReference type="AlphaFoldDB" id="K1R7W4"/>
<dbReference type="FunFam" id="2.60.40.60:FF:000081">
    <property type="entry name" value="protocadherin Fat 4"/>
    <property type="match status" value="1"/>
</dbReference>
<dbReference type="InterPro" id="IPR020894">
    <property type="entry name" value="Cadherin_CS"/>
</dbReference>
<name>K1R7W4_MAGGI</name>
<dbReference type="InterPro" id="IPR015919">
    <property type="entry name" value="Cadherin-like_sf"/>
</dbReference>
<dbReference type="PROSITE" id="PS00232">
    <property type="entry name" value="CADHERIN_1"/>
    <property type="match status" value="4"/>
</dbReference>
<dbReference type="Pfam" id="PF00028">
    <property type="entry name" value="Cadherin"/>
    <property type="match status" value="4"/>
</dbReference>
<comment type="subcellular location">
    <subcellularLocation>
        <location evidence="1">Membrane</location>
    </subcellularLocation>
</comment>
<keyword evidence="4" id="KW-0106">Calcium</keyword>
<dbReference type="PROSITE" id="PS50268">
    <property type="entry name" value="CADHERIN_2"/>
    <property type="match status" value="6"/>
</dbReference>
<sequence length="691" mass="77430">MHGYVVHIRHQGIWETWLRFDITIEDINDNAPVFTQSNYSLSINEETTKPNITTVQAKDSDSGENATIKYKLIPSKWSSYFHIDPNSGKINLNKTIDRETMGSLGILELTVVAEDGGKPSRNSTALITIKINDINDNVPEFCNDGQTLEFTFNELDTKKDFYTAKATDKDADDHDGILFALVNETSSFSITKGVLSIKSRLKKTDAGVLMIVTYNNRPYAKELSNKTQKISIKVQDINDNIPNFNQTGYQISVKENTAVGSMLLSVTATDADWSEEYGSVYYWISSGNTDRHFFINQLNGSVYLADNVDYEKRTNYNLTITASDYKDRKFSNHSAYTTLNITVQDVNDESPKFADNCLQICKVKENTTGSFNCKVNATDHDRSKQFHHVTYQMVPSSGSSQTKRAIVNVTVLDVNDNRPNFGGTLLTYNTSEGSTSKNLKISFTATDLDIGNNGNVTYTMRDDYDSLFKMNSTDPINIYVSDVNDCSPEFEKLNMTATIMEGSVKGFSVYRVTATDCDYDPQNRNLTYSINGTDKEYFSIKKEVHGDMQDGIVKLTKPISVINKEIYKVNVTVSDGKNSNQTLLTVTVKDVNDHDPIFTQKKYNFNVSENDSDGNRSMNAFVGKVNANDKDKHSSIVYRIVTSDVENLFNVTQDGVIHLIGVVDHDSCSSHQFSFSVVAEDGGSPKRMVRR</sequence>
<evidence type="ECO:0000256" key="6">
    <source>
        <dbReference type="ARBA" id="ARBA00022989"/>
    </source>
</evidence>
<dbReference type="PANTHER" id="PTHR24027:SF438">
    <property type="entry name" value="CADHERIN 23"/>
    <property type="match status" value="1"/>
</dbReference>
<dbReference type="GO" id="GO:0016342">
    <property type="term" value="C:catenin complex"/>
    <property type="evidence" value="ECO:0007669"/>
    <property type="project" value="TreeGrafter"/>
</dbReference>
<dbReference type="InParanoid" id="K1R7W4"/>
<keyword evidence="5" id="KW-0130">Cell adhesion</keyword>
<dbReference type="PRINTS" id="PR00205">
    <property type="entry name" value="CADHERIN"/>
</dbReference>
<dbReference type="GO" id="GO:0048729">
    <property type="term" value="P:tissue morphogenesis"/>
    <property type="evidence" value="ECO:0007669"/>
    <property type="project" value="UniProtKB-ARBA"/>
</dbReference>
<feature type="domain" description="Cadherin" evidence="9">
    <location>
        <begin position="491"/>
        <end position="598"/>
    </location>
</feature>
<keyword evidence="2" id="KW-0812">Transmembrane</keyword>
<dbReference type="GO" id="GO:0009887">
    <property type="term" value="P:animal organ morphogenesis"/>
    <property type="evidence" value="ECO:0007669"/>
    <property type="project" value="UniProtKB-ARBA"/>
</dbReference>
<organism evidence="10">
    <name type="scientific">Magallana gigas</name>
    <name type="common">Pacific oyster</name>
    <name type="synonym">Crassostrea gigas</name>
    <dbReference type="NCBI Taxonomy" id="29159"/>
    <lineage>
        <taxon>Eukaryota</taxon>
        <taxon>Metazoa</taxon>
        <taxon>Spiralia</taxon>
        <taxon>Lophotrochozoa</taxon>
        <taxon>Mollusca</taxon>
        <taxon>Bivalvia</taxon>
        <taxon>Autobranchia</taxon>
        <taxon>Pteriomorphia</taxon>
        <taxon>Ostreida</taxon>
        <taxon>Ostreoidea</taxon>
        <taxon>Ostreidae</taxon>
        <taxon>Magallana</taxon>
    </lineage>
</organism>
<feature type="domain" description="Cadherin" evidence="9">
    <location>
        <begin position="166"/>
        <end position="244"/>
    </location>
</feature>
<dbReference type="EMBL" id="JH818281">
    <property type="protein sequence ID" value="EKC39719.1"/>
    <property type="molecule type" value="Genomic_DNA"/>
</dbReference>
<protein>
    <submittedName>
        <fullName evidence="10">Protocadherin Fat 4</fullName>
    </submittedName>
</protein>
<dbReference type="Gene3D" id="2.60.40.60">
    <property type="entry name" value="Cadherins"/>
    <property type="match status" value="7"/>
</dbReference>
<evidence type="ECO:0000259" key="9">
    <source>
        <dbReference type="PROSITE" id="PS50268"/>
    </source>
</evidence>
<feature type="domain" description="Cadherin" evidence="9">
    <location>
        <begin position="599"/>
        <end position="685"/>
    </location>
</feature>
<reference evidence="10" key="1">
    <citation type="journal article" date="2012" name="Nature">
        <title>The oyster genome reveals stress adaptation and complexity of shell formation.</title>
        <authorList>
            <person name="Zhang G."/>
            <person name="Fang X."/>
            <person name="Guo X."/>
            <person name="Li L."/>
            <person name="Luo R."/>
            <person name="Xu F."/>
            <person name="Yang P."/>
            <person name="Zhang L."/>
            <person name="Wang X."/>
            <person name="Qi H."/>
            <person name="Xiong Z."/>
            <person name="Que H."/>
            <person name="Xie Y."/>
            <person name="Holland P.W."/>
            <person name="Paps J."/>
            <person name="Zhu Y."/>
            <person name="Wu F."/>
            <person name="Chen Y."/>
            <person name="Wang J."/>
            <person name="Peng C."/>
            <person name="Meng J."/>
            <person name="Yang L."/>
            <person name="Liu J."/>
            <person name="Wen B."/>
            <person name="Zhang N."/>
            <person name="Huang Z."/>
            <person name="Zhu Q."/>
            <person name="Feng Y."/>
            <person name="Mount A."/>
            <person name="Hedgecock D."/>
            <person name="Xu Z."/>
            <person name="Liu Y."/>
            <person name="Domazet-Loso T."/>
            <person name="Du Y."/>
            <person name="Sun X."/>
            <person name="Zhang S."/>
            <person name="Liu B."/>
            <person name="Cheng P."/>
            <person name="Jiang X."/>
            <person name="Li J."/>
            <person name="Fan D."/>
            <person name="Wang W."/>
            <person name="Fu W."/>
            <person name="Wang T."/>
            <person name="Wang B."/>
            <person name="Zhang J."/>
            <person name="Peng Z."/>
            <person name="Li Y."/>
            <person name="Li N."/>
            <person name="Wang J."/>
            <person name="Chen M."/>
            <person name="He Y."/>
            <person name="Tan F."/>
            <person name="Song X."/>
            <person name="Zheng Q."/>
            <person name="Huang R."/>
            <person name="Yang H."/>
            <person name="Du X."/>
            <person name="Chen L."/>
            <person name="Yang M."/>
            <person name="Gaffney P.M."/>
            <person name="Wang S."/>
            <person name="Luo L."/>
            <person name="She Z."/>
            <person name="Ming Y."/>
            <person name="Huang W."/>
            <person name="Zhang S."/>
            <person name="Huang B."/>
            <person name="Zhang Y."/>
            <person name="Qu T."/>
            <person name="Ni P."/>
            <person name="Miao G."/>
            <person name="Wang J."/>
            <person name="Wang Q."/>
            <person name="Steinberg C.E."/>
            <person name="Wang H."/>
            <person name="Li N."/>
            <person name="Qian L."/>
            <person name="Zhang G."/>
            <person name="Li Y."/>
            <person name="Yang H."/>
            <person name="Liu X."/>
            <person name="Wang J."/>
            <person name="Yin Y."/>
            <person name="Wang J."/>
        </authorList>
    </citation>
    <scope>NUCLEOTIDE SEQUENCE [LARGE SCALE GENOMIC DNA]</scope>
    <source>
        <strain evidence="10">05x7-T-G4-1.051#20</strain>
    </source>
</reference>
<dbReference type="GO" id="GO:0005509">
    <property type="term" value="F:calcium ion binding"/>
    <property type="evidence" value="ECO:0007669"/>
    <property type="project" value="UniProtKB-UniRule"/>
</dbReference>
<dbReference type="GO" id="GO:0016477">
    <property type="term" value="P:cell migration"/>
    <property type="evidence" value="ECO:0007669"/>
    <property type="project" value="TreeGrafter"/>
</dbReference>
<evidence type="ECO:0000313" key="10">
    <source>
        <dbReference type="EMBL" id="EKC39719.1"/>
    </source>
</evidence>
<evidence type="ECO:0000256" key="2">
    <source>
        <dbReference type="ARBA" id="ARBA00022692"/>
    </source>
</evidence>
<evidence type="ECO:0000256" key="4">
    <source>
        <dbReference type="ARBA" id="ARBA00022837"/>
    </source>
</evidence>
<keyword evidence="6" id="KW-1133">Transmembrane helix</keyword>
<dbReference type="SUPFAM" id="SSF49313">
    <property type="entry name" value="Cadherin-like"/>
    <property type="match status" value="6"/>
</dbReference>
<dbReference type="GO" id="GO:0048731">
    <property type="term" value="P:system development"/>
    <property type="evidence" value="ECO:0007669"/>
    <property type="project" value="UniProtKB-ARBA"/>
</dbReference>
<accession>K1R7W4</accession>
<dbReference type="FunFam" id="2.60.40.60:FF:000020">
    <property type="entry name" value="Dachsous cadherin-related 1b"/>
    <property type="match status" value="1"/>
</dbReference>